<evidence type="ECO:0000313" key="2">
    <source>
        <dbReference type="Proteomes" id="UP000324897"/>
    </source>
</evidence>
<name>A0A5J9U2A0_9POAL</name>
<protein>
    <submittedName>
        <fullName evidence="1">Uncharacterized protein</fullName>
    </submittedName>
</protein>
<gene>
    <name evidence="1" type="ORF">EJB05_33800</name>
</gene>
<dbReference type="Proteomes" id="UP000324897">
    <property type="component" value="Chromosome 7"/>
</dbReference>
<proteinExistence type="predicted"/>
<dbReference type="GO" id="GO:0005886">
    <property type="term" value="C:plasma membrane"/>
    <property type="evidence" value="ECO:0007669"/>
    <property type="project" value="TreeGrafter"/>
</dbReference>
<keyword evidence="2" id="KW-1185">Reference proteome</keyword>
<dbReference type="AlphaFoldDB" id="A0A5J9U2A0"/>
<organism evidence="1 2">
    <name type="scientific">Eragrostis curvula</name>
    <name type="common">weeping love grass</name>
    <dbReference type="NCBI Taxonomy" id="38414"/>
    <lineage>
        <taxon>Eukaryota</taxon>
        <taxon>Viridiplantae</taxon>
        <taxon>Streptophyta</taxon>
        <taxon>Embryophyta</taxon>
        <taxon>Tracheophyta</taxon>
        <taxon>Spermatophyta</taxon>
        <taxon>Magnoliopsida</taxon>
        <taxon>Liliopsida</taxon>
        <taxon>Poales</taxon>
        <taxon>Poaceae</taxon>
        <taxon>PACMAD clade</taxon>
        <taxon>Chloridoideae</taxon>
        <taxon>Eragrostideae</taxon>
        <taxon>Eragrostidinae</taxon>
        <taxon>Eragrostis</taxon>
    </lineage>
</organism>
<evidence type="ECO:0000313" key="1">
    <source>
        <dbReference type="EMBL" id="TVU17746.1"/>
    </source>
</evidence>
<sequence>MYDYVVTADDVGTLLAVNCTPMDDNGRQGNLVREFANSKNKITCDPEMQNEINLHISDERAEFDVFALVHSTKWELVTLALRRTGYEVTFKHTGEVLIDEKYSKNL</sequence>
<comment type="caution">
    <text evidence="1">The sequence shown here is derived from an EMBL/GenBank/DDBJ whole genome shotgun (WGS) entry which is preliminary data.</text>
</comment>
<dbReference type="EMBL" id="RWGY01000029">
    <property type="protein sequence ID" value="TVU17746.1"/>
    <property type="molecule type" value="Genomic_DNA"/>
</dbReference>
<feature type="non-terminal residue" evidence="1">
    <location>
        <position position="106"/>
    </location>
</feature>
<dbReference type="PANTHER" id="PTHR31149:SF7">
    <property type="entry name" value="EXPRESSED PROTEIN"/>
    <property type="match status" value="1"/>
</dbReference>
<dbReference type="OrthoDB" id="663066at2759"/>
<dbReference type="Gramene" id="TVU17746">
    <property type="protein sequence ID" value="TVU17746"/>
    <property type="gene ID" value="EJB05_33800"/>
</dbReference>
<dbReference type="PANTHER" id="PTHR31149">
    <property type="entry name" value="EXPRESSED PROTEIN"/>
    <property type="match status" value="1"/>
</dbReference>
<accession>A0A5J9U2A0</accession>
<reference evidence="1 2" key="1">
    <citation type="journal article" date="2019" name="Sci. Rep.">
        <title>A high-quality genome of Eragrostis curvula grass provides insights into Poaceae evolution and supports new strategies to enhance forage quality.</title>
        <authorList>
            <person name="Carballo J."/>
            <person name="Santos B.A.C.M."/>
            <person name="Zappacosta D."/>
            <person name="Garbus I."/>
            <person name="Selva J.P."/>
            <person name="Gallo C.A."/>
            <person name="Diaz A."/>
            <person name="Albertini E."/>
            <person name="Caccamo M."/>
            <person name="Echenique V."/>
        </authorList>
    </citation>
    <scope>NUCLEOTIDE SEQUENCE [LARGE SCALE GENOMIC DNA]</scope>
    <source>
        <strain evidence="2">cv. Victoria</strain>
        <tissue evidence="1">Leaf</tissue>
    </source>
</reference>